<keyword evidence="2" id="KW-1185">Reference proteome</keyword>
<dbReference type="Proteomes" id="UP000265520">
    <property type="component" value="Unassembled WGS sequence"/>
</dbReference>
<proteinExistence type="predicted"/>
<dbReference type="EMBL" id="LXQA010177496">
    <property type="protein sequence ID" value="MCI30163.1"/>
    <property type="molecule type" value="Genomic_DNA"/>
</dbReference>
<feature type="non-terminal residue" evidence="1">
    <location>
        <position position="38"/>
    </location>
</feature>
<evidence type="ECO:0000313" key="2">
    <source>
        <dbReference type="Proteomes" id="UP000265520"/>
    </source>
</evidence>
<name>A0A392R0P5_9FABA</name>
<protein>
    <submittedName>
        <fullName evidence="1">Xylosyltransferase 1-like</fullName>
    </submittedName>
</protein>
<evidence type="ECO:0000313" key="1">
    <source>
        <dbReference type="EMBL" id="MCI30163.1"/>
    </source>
</evidence>
<dbReference type="AlphaFoldDB" id="A0A392R0P5"/>
<sequence length="38" mass="3845">ILGSFSSAGGGEELPLVDVISFKGSEDSGGLFVESDLE</sequence>
<feature type="non-terminal residue" evidence="1">
    <location>
        <position position="1"/>
    </location>
</feature>
<comment type="caution">
    <text evidence="1">The sequence shown here is derived from an EMBL/GenBank/DDBJ whole genome shotgun (WGS) entry which is preliminary data.</text>
</comment>
<reference evidence="1 2" key="1">
    <citation type="journal article" date="2018" name="Front. Plant Sci.">
        <title>Red Clover (Trifolium pratense) and Zigzag Clover (T. medium) - A Picture of Genomic Similarities and Differences.</title>
        <authorList>
            <person name="Dluhosova J."/>
            <person name="Istvanek J."/>
            <person name="Nedelnik J."/>
            <person name="Repkova J."/>
        </authorList>
    </citation>
    <scope>NUCLEOTIDE SEQUENCE [LARGE SCALE GENOMIC DNA]</scope>
    <source>
        <strain evidence="2">cv. 10/8</strain>
        <tissue evidence="1">Leaf</tissue>
    </source>
</reference>
<organism evidence="1 2">
    <name type="scientific">Trifolium medium</name>
    <dbReference type="NCBI Taxonomy" id="97028"/>
    <lineage>
        <taxon>Eukaryota</taxon>
        <taxon>Viridiplantae</taxon>
        <taxon>Streptophyta</taxon>
        <taxon>Embryophyta</taxon>
        <taxon>Tracheophyta</taxon>
        <taxon>Spermatophyta</taxon>
        <taxon>Magnoliopsida</taxon>
        <taxon>eudicotyledons</taxon>
        <taxon>Gunneridae</taxon>
        <taxon>Pentapetalae</taxon>
        <taxon>rosids</taxon>
        <taxon>fabids</taxon>
        <taxon>Fabales</taxon>
        <taxon>Fabaceae</taxon>
        <taxon>Papilionoideae</taxon>
        <taxon>50 kb inversion clade</taxon>
        <taxon>NPAAA clade</taxon>
        <taxon>Hologalegina</taxon>
        <taxon>IRL clade</taxon>
        <taxon>Trifolieae</taxon>
        <taxon>Trifolium</taxon>
    </lineage>
</organism>
<accession>A0A392R0P5</accession>
<dbReference type="GO" id="GO:0016740">
    <property type="term" value="F:transferase activity"/>
    <property type="evidence" value="ECO:0007669"/>
    <property type="project" value="UniProtKB-KW"/>
</dbReference>
<keyword evidence="1" id="KW-0808">Transferase</keyword>